<feature type="chain" id="PRO_5005515951" evidence="7">
    <location>
        <begin position="22"/>
        <end position="186"/>
    </location>
</feature>
<keyword evidence="3 7" id="KW-0732">Signal</keyword>
<evidence type="ECO:0000313" key="8">
    <source>
        <dbReference type="EMBL" id="JAA65456.1"/>
    </source>
</evidence>
<dbReference type="InterPro" id="IPR021971">
    <property type="entry name" value="Salp15"/>
</dbReference>
<dbReference type="EMBL" id="GADI01008352">
    <property type="protein sequence ID" value="JAA65456.1"/>
    <property type="molecule type" value="mRNA"/>
</dbReference>
<comment type="subcellular location">
    <subcellularLocation>
        <location evidence="1">Secreted</location>
    </subcellularLocation>
</comment>
<feature type="region of interest" description="Disordered" evidence="6">
    <location>
        <begin position="22"/>
        <end position="98"/>
    </location>
</feature>
<dbReference type="GO" id="GO:0005576">
    <property type="term" value="C:extracellular region"/>
    <property type="evidence" value="ECO:0007669"/>
    <property type="project" value="UniProtKB-SubCell"/>
</dbReference>
<accession>A0A0K8R375</accession>
<evidence type="ECO:0000256" key="7">
    <source>
        <dbReference type="SAM" id="SignalP"/>
    </source>
</evidence>
<keyword evidence="2" id="KW-0964">Secreted</keyword>
<protein>
    <submittedName>
        <fullName evidence="8">Putative ixodes 8-cys protein</fullName>
    </submittedName>
</protein>
<dbReference type="AlphaFoldDB" id="A0A0K8R375"/>
<feature type="signal peptide" evidence="7">
    <location>
        <begin position="1"/>
        <end position="21"/>
    </location>
</feature>
<evidence type="ECO:0000256" key="2">
    <source>
        <dbReference type="ARBA" id="ARBA00022525"/>
    </source>
</evidence>
<evidence type="ECO:0000256" key="3">
    <source>
        <dbReference type="ARBA" id="ARBA00022729"/>
    </source>
</evidence>
<feature type="compositionally biased region" description="Polar residues" evidence="6">
    <location>
        <begin position="42"/>
        <end position="51"/>
    </location>
</feature>
<feature type="compositionally biased region" description="Basic and acidic residues" evidence="6">
    <location>
        <begin position="82"/>
        <end position="98"/>
    </location>
</feature>
<evidence type="ECO:0000256" key="1">
    <source>
        <dbReference type="ARBA" id="ARBA00004613"/>
    </source>
</evidence>
<keyword evidence="4" id="KW-0325">Glycoprotein</keyword>
<feature type="compositionally biased region" description="Polar residues" evidence="6">
    <location>
        <begin position="67"/>
        <end position="80"/>
    </location>
</feature>
<comment type="similarity">
    <text evidence="5">Belongs to the salp15 family.</text>
</comment>
<proteinExistence type="evidence at transcript level"/>
<sequence length="186" mass="19458">MFKLSFLIVFVLAGLCFGASSEDSSPSGHGAVSGASGDGTVDQGSSEQGQEASADGSSGNGGASADTSQAGETSDNQGTNPKETKTPDATKKTPKHVGEELPEFLGNLTERKSYALKLLSACDKEHKLWKINERNITFQNCTYTCLSESGELPPKENRIPTGLVCNKQKDTCPETGGCPPLPLPSC</sequence>
<evidence type="ECO:0000256" key="6">
    <source>
        <dbReference type="SAM" id="MobiDB-lite"/>
    </source>
</evidence>
<name>A0A0K8R375_IXORI</name>
<dbReference type="Pfam" id="PF12115">
    <property type="entry name" value="Salp15"/>
    <property type="match status" value="1"/>
</dbReference>
<evidence type="ECO:0000256" key="5">
    <source>
        <dbReference type="ARBA" id="ARBA00034321"/>
    </source>
</evidence>
<reference evidence="8" key="1">
    <citation type="submission" date="2012-12" db="EMBL/GenBank/DDBJ databases">
        <title>Identification and characterization of a phenylalanine ammonia-lyase gene family in Isatis indigotica Fort.</title>
        <authorList>
            <person name="Liu Q."/>
            <person name="Chen J."/>
            <person name="Zhou X."/>
            <person name="Di P."/>
            <person name="Xiao Y."/>
            <person name="Xuan H."/>
            <person name="Zhang L."/>
            <person name="Chen W."/>
        </authorList>
    </citation>
    <scope>NUCLEOTIDE SEQUENCE</scope>
    <source>
        <tissue evidence="8">Salivary gland</tissue>
    </source>
</reference>
<evidence type="ECO:0000256" key="4">
    <source>
        <dbReference type="ARBA" id="ARBA00023180"/>
    </source>
</evidence>
<organism evidence="8">
    <name type="scientific">Ixodes ricinus</name>
    <name type="common">Common tick</name>
    <name type="synonym">Acarus ricinus</name>
    <dbReference type="NCBI Taxonomy" id="34613"/>
    <lineage>
        <taxon>Eukaryota</taxon>
        <taxon>Metazoa</taxon>
        <taxon>Ecdysozoa</taxon>
        <taxon>Arthropoda</taxon>
        <taxon>Chelicerata</taxon>
        <taxon>Arachnida</taxon>
        <taxon>Acari</taxon>
        <taxon>Parasitiformes</taxon>
        <taxon>Ixodida</taxon>
        <taxon>Ixodoidea</taxon>
        <taxon>Ixodidae</taxon>
        <taxon>Ixodinae</taxon>
        <taxon>Ixodes</taxon>
    </lineage>
</organism>